<feature type="compositionally biased region" description="Basic residues" evidence="1">
    <location>
        <begin position="1"/>
        <end position="11"/>
    </location>
</feature>
<dbReference type="Proteomes" id="UP001218188">
    <property type="component" value="Unassembled WGS sequence"/>
</dbReference>
<keyword evidence="3" id="KW-1185">Reference proteome</keyword>
<evidence type="ECO:0000313" key="2">
    <source>
        <dbReference type="EMBL" id="KAJ7036077.1"/>
    </source>
</evidence>
<dbReference type="EMBL" id="JARJCM010000045">
    <property type="protein sequence ID" value="KAJ7036077.1"/>
    <property type="molecule type" value="Genomic_DNA"/>
</dbReference>
<evidence type="ECO:0000313" key="3">
    <source>
        <dbReference type="Proteomes" id="UP001218188"/>
    </source>
</evidence>
<accession>A0AAD6SZ12</accession>
<gene>
    <name evidence="2" type="ORF">C8F04DRAFT_1181612</name>
</gene>
<reference evidence="2" key="1">
    <citation type="submission" date="2023-03" db="EMBL/GenBank/DDBJ databases">
        <title>Massive genome expansion in bonnet fungi (Mycena s.s.) driven by repeated elements and novel gene families across ecological guilds.</title>
        <authorList>
            <consortium name="Lawrence Berkeley National Laboratory"/>
            <person name="Harder C.B."/>
            <person name="Miyauchi S."/>
            <person name="Viragh M."/>
            <person name="Kuo A."/>
            <person name="Thoen E."/>
            <person name="Andreopoulos B."/>
            <person name="Lu D."/>
            <person name="Skrede I."/>
            <person name="Drula E."/>
            <person name="Henrissat B."/>
            <person name="Morin E."/>
            <person name="Kohler A."/>
            <person name="Barry K."/>
            <person name="LaButti K."/>
            <person name="Morin E."/>
            <person name="Salamov A."/>
            <person name="Lipzen A."/>
            <person name="Mereny Z."/>
            <person name="Hegedus B."/>
            <person name="Baldrian P."/>
            <person name="Stursova M."/>
            <person name="Weitz H."/>
            <person name="Taylor A."/>
            <person name="Grigoriev I.V."/>
            <person name="Nagy L.G."/>
            <person name="Martin F."/>
            <person name="Kauserud H."/>
        </authorList>
    </citation>
    <scope>NUCLEOTIDE SEQUENCE</scope>
    <source>
        <strain evidence="2">CBHHK200</strain>
    </source>
</reference>
<organism evidence="2 3">
    <name type="scientific">Mycena alexandri</name>
    <dbReference type="NCBI Taxonomy" id="1745969"/>
    <lineage>
        <taxon>Eukaryota</taxon>
        <taxon>Fungi</taxon>
        <taxon>Dikarya</taxon>
        <taxon>Basidiomycota</taxon>
        <taxon>Agaricomycotina</taxon>
        <taxon>Agaricomycetes</taxon>
        <taxon>Agaricomycetidae</taxon>
        <taxon>Agaricales</taxon>
        <taxon>Marasmiineae</taxon>
        <taxon>Mycenaceae</taxon>
        <taxon>Mycena</taxon>
    </lineage>
</organism>
<comment type="caution">
    <text evidence="2">The sequence shown here is derived from an EMBL/GenBank/DDBJ whole genome shotgun (WGS) entry which is preliminary data.</text>
</comment>
<protein>
    <submittedName>
        <fullName evidence="2">Uncharacterized protein</fullName>
    </submittedName>
</protein>
<name>A0AAD6SZ12_9AGAR</name>
<evidence type="ECO:0000256" key="1">
    <source>
        <dbReference type="SAM" id="MobiDB-lite"/>
    </source>
</evidence>
<feature type="region of interest" description="Disordered" evidence="1">
    <location>
        <begin position="1"/>
        <end position="34"/>
    </location>
</feature>
<dbReference type="AlphaFoldDB" id="A0AAD6SZ12"/>
<sequence length="343" mass="37873">MANLKRRRKRRGDTAEYKPGPTDSEKAASHRKAQAAYYARHDYVREKNPLKQRWDPPKPVKAIQDIPRRVRAPTPVDGSVLSELASGPIDFFDPRGATTSAEDLVDAQPKVAVDTSEIPARSQDEDEQVAAEALASMARARGGSESLVLANSGTDANVHHGHGPRPECTAIDRADTQQNAPLGAGAGTDILATAAGWARGEQATACARGLCAACADGPQSGGRREAFACGGEKYWLWPIHRRFPTHFLGPIHPRHPTWLLGPTRRRPMRPGPHRRSLSTRGHWSTLFTPARGRQLALHLVMRQLQRRLHAQHTLPHERSVLLDGGEHVCTWYGQRGRQRDPRL</sequence>
<proteinExistence type="predicted"/>